<organism evidence="1">
    <name type="scientific">Triatoma infestans</name>
    <name type="common">Assassin bug</name>
    <dbReference type="NCBI Taxonomy" id="30076"/>
    <lineage>
        <taxon>Eukaryota</taxon>
        <taxon>Metazoa</taxon>
        <taxon>Ecdysozoa</taxon>
        <taxon>Arthropoda</taxon>
        <taxon>Hexapoda</taxon>
        <taxon>Insecta</taxon>
        <taxon>Pterygota</taxon>
        <taxon>Neoptera</taxon>
        <taxon>Paraneoptera</taxon>
        <taxon>Hemiptera</taxon>
        <taxon>Heteroptera</taxon>
        <taxon>Panheteroptera</taxon>
        <taxon>Cimicomorpha</taxon>
        <taxon>Reduviidae</taxon>
        <taxon>Triatominae</taxon>
        <taxon>Triatoma</taxon>
    </lineage>
</organism>
<dbReference type="SUPFAM" id="SSF50998">
    <property type="entry name" value="Quinoprotein alcohol dehydrogenase-like"/>
    <property type="match status" value="1"/>
</dbReference>
<name>A0A170X6L7_TRIIF</name>
<keyword evidence="1" id="KW-0645">Protease</keyword>
<sequence>CALSGHIALGTNMNNVIVCHRHTGKTLKRLSESRTDSKVVDVGLTEGALITAYNDKTMFLWPLDELVLPVSQICWPLESSVPFISRVTLDNSIQICRGRKIVKSIPVDQEILQLTLSPDRKLIAYTNSQSKIIHIIRVD</sequence>
<accession>A0A170X6L7</accession>
<reference evidence="1" key="2">
    <citation type="journal article" date="2017" name="J. Med. Entomol.">
        <title>Transcriptome Analysis of the Triatoma infestans (Hemiptera: Reduviidae) Integument.</title>
        <authorList>
            <person name="Calderon-Fernandez G.M."/>
            <person name="Moriconi D.E."/>
            <person name="Dulbecco A.B."/>
            <person name="Juarez M.P."/>
        </authorList>
    </citation>
    <scope>NUCLEOTIDE SEQUENCE</scope>
    <source>
        <strain evidence="1">Int1</strain>
        <tissue evidence="1">Integument</tissue>
    </source>
</reference>
<evidence type="ECO:0000313" key="1">
    <source>
        <dbReference type="EMBL" id="JAR98549.1"/>
    </source>
</evidence>
<protein>
    <submittedName>
        <fullName evidence="1">Apoptotic protease-activating factor 1-like protein isoform x2</fullName>
    </submittedName>
</protein>
<keyword evidence="1" id="KW-0378">Hydrolase</keyword>
<proteinExistence type="predicted"/>
<dbReference type="AlphaFoldDB" id="A0A170X6L7"/>
<feature type="non-terminal residue" evidence="1">
    <location>
        <position position="139"/>
    </location>
</feature>
<dbReference type="EMBL" id="GEMB01004742">
    <property type="protein sequence ID" value="JAR98549.1"/>
    <property type="molecule type" value="Transcribed_RNA"/>
</dbReference>
<dbReference type="InterPro" id="IPR011047">
    <property type="entry name" value="Quinoprotein_ADH-like_sf"/>
</dbReference>
<dbReference type="GO" id="GO:0006508">
    <property type="term" value="P:proteolysis"/>
    <property type="evidence" value="ECO:0007669"/>
    <property type="project" value="UniProtKB-KW"/>
</dbReference>
<dbReference type="GO" id="GO:0008233">
    <property type="term" value="F:peptidase activity"/>
    <property type="evidence" value="ECO:0007669"/>
    <property type="project" value="UniProtKB-KW"/>
</dbReference>
<reference evidence="1" key="1">
    <citation type="submission" date="2016-04" db="EMBL/GenBank/DDBJ databases">
        <authorList>
            <person name="Calderon-Fernandez G.M.Sr."/>
        </authorList>
    </citation>
    <scope>NUCLEOTIDE SEQUENCE</scope>
    <source>
        <strain evidence="1">Int1</strain>
        <tissue evidence="1">Integument</tissue>
    </source>
</reference>
<feature type="non-terminal residue" evidence="1">
    <location>
        <position position="1"/>
    </location>
</feature>